<protein>
    <recommendedName>
        <fullName evidence="6">Cwf19-like C-terminal domain-containing protein</fullName>
    </recommendedName>
</protein>
<dbReference type="AlphaFoldDB" id="A0A813DYL4"/>
<evidence type="ECO:0000256" key="1">
    <source>
        <dbReference type="ARBA" id="ARBA00006795"/>
    </source>
</evidence>
<dbReference type="InterPro" id="IPR040194">
    <property type="entry name" value="Cwf19-like"/>
</dbReference>
<feature type="non-terminal residue" evidence="4">
    <location>
        <position position="1"/>
    </location>
</feature>
<dbReference type="Proteomes" id="UP000654075">
    <property type="component" value="Unassembled WGS sequence"/>
</dbReference>
<dbReference type="InterPro" id="IPR006768">
    <property type="entry name" value="Cwf19-like_C_dom-1"/>
</dbReference>
<dbReference type="OMA" id="ISECEFC"/>
<dbReference type="OrthoDB" id="441421at2759"/>
<accession>A0A813DYL4</accession>
<sequence>AYGLGNYESQDRKVDAKKWAEKHLKQEKQEKGRIQVNLEKCTFCMESKKFQRKEAMMSVAPHVYLCLDAFNRCIFPNQVCIVPQEHCNATTELEEAAAAEVRNYQKCLVRFFEEQDPPQAIIFVETAIHRVSRDKALLGAGPHTCIVGYPIELALLPECRSYWKKAFDEAENEFETTHKKVIPTDAKGGVRAAVPKGFPYVHVDFALTGGYAHVVDDVAEFPRDFGQHVMAGMCELTILDRAYHAKEEYKSACQNIKTRFADGFDWVQAQK</sequence>
<feature type="domain" description="Cwf19-like C-terminal" evidence="3">
    <location>
        <begin position="29"/>
        <end position="131"/>
    </location>
</feature>
<comment type="similarity">
    <text evidence="1">Belongs to the CWF19 family.</text>
</comment>
<dbReference type="Pfam" id="PF04676">
    <property type="entry name" value="CwfJ_C_2"/>
    <property type="match status" value="1"/>
</dbReference>
<gene>
    <name evidence="4" type="ORF">PGLA1383_LOCUS9242</name>
</gene>
<dbReference type="EMBL" id="CAJNNV010004316">
    <property type="protein sequence ID" value="CAE8590522.1"/>
    <property type="molecule type" value="Genomic_DNA"/>
</dbReference>
<dbReference type="PANTHER" id="PTHR12072">
    <property type="entry name" value="CWF19, CELL CYCLE CONTROL PROTEIN"/>
    <property type="match status" value="1"/>
</dbReference>
<evidence type="ECO:0008006" key="6">
    <source>
        <dbReference type="Google" id="ProtNLM"/>
    </source>
</evidence>
<evidence type="ECO:0000259" key="2">
    <source>
        <dbReference type="Pfam" id="PF04676"/>
    </source>
</evidence>
<reference evidence="4" key="1">
    <citation type="submission" date="2021-02" db="EMBL/GenBank/DDBJ databases">
        <authorList>
            <person name="Dougan E. K."/>
            <person name="Rhodes N."/>
            <person name="Thang M."/>
            <person name="Chan C."/>
        </authorList>
    </citation>
    <scope>NUCLEOTIDE SEQUENCE</scope>
</reference>
<evidence type="ECO:0000313" key="5">
    <source>
        <dbReference type="Proteomes" id="UP000654075"/>
    </source>
</evidence>
<dbReference type="GO" id="GO:0000398">
    <property type="term" value="P:mRNA splicing, via spliceosome"/>
    <property type="evidence" value="ECO:0007669"/>
    <property type="project" value="TreeGrafter"/>
</dbReference>
<keyword evidence="5" id="KW-1185">Reference proteome</keyword>
<dbReference type="InterPro" id="IPR006767">
    <property type="entry name" value="Cwf19-like_C_dom-2"/>
</dbReference>
<evidence type="ECO:0000313" key="4">
    <source>
        <dbReference type="EMBL" id="CAE8590522.1"/>
    </source>
</evidence>
<feature type="domain" description="Cwf19-like protein C-terminal" evidence="2">
    <location>
        <begin position="176"/>
        <end position="266"/>
    </location>
</feature>
<comment type="caution">
    <text evidence="4">The sequence shown here is derived from an EMBL/GenBank/DDBJ whole genome shotgun (WGS) entry which is preliminary data.</text>
</comment>
<dbReference type="PANTHER" id="PTHR12072:SF5">
    <property type="entry name" value="CWF19-LIKE PROTEIN 2"/>
    <property type="match status" value="1"/>
</dbReference>
<dbReference type="Pfam" id="PF04677">
    <property type="entry name" value="CwfJ_C_1"/>
    <property type="match status" value="1"/>
</dbReference>
<name>A0A813DYL4_POLGL</name>
<dbReference type="GO" id="GO:0071014">
    <property type="term" value="C:post-mRNA release spliceosomal complex"/>
    <property type="evidence" value="ECO:0007669"/>
    <property type="project" value="TreeGrafter"/>
</dbReference>
<organism evidence="4 5">
    <name type="scientific">Polarella glacialis</name>
    <name type="common">Dinoflagellate</name>
    <dbReference type="NCBI Taxonomy" id="89957"/>
    <lineage>
        <taxon>Eukaryota</taxon>
        <taxon>Sar</taxon>
        <taxon>Alveolata</taxon>
        <taxon>Dinophyceae</taxon>
        <taxon>Suessiales</taxon>
        <taxon>Suessiaceae</taxon>
        <taxon>Polarella</taxon>
    </lineage>
</organism>
<evidence type="ECO:0000259" key="3">
    <source>
        <dbReference type="Pfam" id="PF04677"/>
    </source>
</evidence>
<proteinExistence type="inferred from homology"/>